<dbReference type="OrthoDB" id="9772751at2"/>
<protein>
    <submittedName>
        <fullName evidence="2">Methyltransferase domain-containing protein</fullName>
    </submittedName>
</protein>
<dbReference type="AlphaFoldDB" id="A0A1G9VG90"/>
<dbReference type="InterPro" id="IPR013216">
    <property type="entry name" value="Methyltransf_11"/>
</dbReference>
<dbReference type="STRING" id="459525.SAMN04488137_1572"/>
<dbReference type="CDD" id="cd02440">
    <property type="entry name" value="AdoMet_MTases"/>
    <property type="match status" value="1"/>
</dbReference>
<keyword evidence="2" id="KW-0808">Transferase</keyword>
<dbReference type="InterPro" id="IPR029063">
    <property type="entry name" value="SAM-dependent_MTases_sf"/>
</dbReference>
<dbReference type="SUPFAM" id="SSF53335">
    <property type="entry name" value="S-adenosyl-L-methionine-dependent methyltransferases"/>
    <property type="match status" value="1"/>
</dbReference>
<evidence type="ECO:0000313" key="3">
    <source>
        <dbReference type="Proteomes" id="UP000199544"/>
    </source>
</evidence>
<dbReference type="Pfam" id="PF08241">
    <property type="entry name" value="Methyltransf_11"/>
    <property type="match status" value="1"/>
</dbReference>
<sequence>MSSVNKKLIKKFNRQAQTYDRMRENQFQRKWREKLIGEAKGHVLELAVGAGGNFPFYKIEKIDTITAVDFSPEMLGKAKKAARQYHLPAAFIESDIDELFFENQQFDSIVSTLSFCGYSSPARILENVSKWCKPNGQVLLLEHGISSNFLISTLQRALDPLAVKTVGCHQNRNIMKLVNHSPLDIQKAEHHWLNVFHLIWAKPRKE</sequence>
<dbReference type="InterPro" id="IPR052356">
    <property type="entry name" value="Thiol_S-MT"/>
</dbReference>
<dbReference type="Proteomes" id="UP000199544">
    <property type="component" value="Unassembled WGS sequence"/>
</dbReference>
<proteinExistence type="predicted"/>
<evidence type="ECO:0000259" key="1">
    <source>
        <dbReference type="Pfam" id="PF08241"/>
    </source>
</evidence>
<keyword evidence="2" id="KW-0489">Methyltransferase</keyword>
<organism evidence="2 3">
    <name type="scientific">Fictibacillus solisalsi</name>
    <dbReference type="NCBI Taxonomy" id="459525"/>
    <lineage>
        <taxon>Bacteria</taxon>
        <taxon>Bacillati</taxon>
        <taxon>Bacillota</taxon>
        <taxon>Bacilli</taxon>
        <taxon>Bacillales</taxon>
        <taxon>Fictibacillaceae</taxon>
        <taxon>Fictibacillus</taxon>
    </lineage>
</organism>
<accession>A0A1G9VG90</accession>
<evidence type="ECO:0000313" key="2">
    <source>
        <dbReference type="EMBL" id="SDM71224.1"/>
    </source>
</evidence>
<feature type="domain" description="Methyltransferase type 11" evidence="1">
    <location>
        <begin position="44"/>
        <end position="139"/>
    </location>
</feature>
<dbReference type="Gene3D" id="3.40.50.150">
    <property type="entry name" value="Vaccinia Virus protein VP39"/>
    <property type="match status" value="1"/>
</dbReference>
<gene>
    <name evidence="2" type="ORF">SAMN04488137_1572</name>
</gene>
<dbReference type="PANTHER" id="PTHR45036">
    <property type="entry name" value="METHYLTRANSFERASE LIKE 7B"/>
    <property type="match status" value="1"/>
</dbReference>
<dbReference type="PANTHER" id="PTHR45036:SF1">
    <property type="entry name" value="METHYLTRANSFERASE LIKE 7A"/>
    <property type="match status" value="1"/>
</dbReference>
<dbReference type="GO" id="GO:0032259">
    <property type="term" value="P:methylation"/>
    <property type="evidence" value="ECO:0007669"/>
    <property type="project" value="UniProtKB-KW"/>
</dbReference>
<dbReference type="EMBL" id="FNHW01000001">
    <property type="protein sequence ID" value="SDM71224.1"/>
    <property type="molecule type" value="Genomic_DNA"/>
</dbReference>
<name>A0A1G9VG90_9BACL</name>
<dbReference type="GO" id="GO:0008757">
    <property type="term" value="F:S-adenosylmethionine-dependent methyltransferase activity"/>
    <property type="evidence" value="ECO:0007669"/>
    <property type="project" value="InterPro"/>
</dbReference>
<reference evidence="3" key="1">
    <citation type="submission" date="2016-10" db="EMBL/GenBank/DDBJ databases">
        <authorList>
            <person name="Varghese N."/>
            <person name="Submissions S."/>
        </authorList>
    </citation>
    <scope>NUCLEOTIDE SEQUENCE [LARGE SCALE GENOMIC DNA]</scope>
    <source>
        <strain evidence="3">CGMCC 1.6854</strain>
    </source>
</reference>
<keyword evidence="3" id="KW-1185">Reference proteome</keyword>